<evidence type="ECO:0000256" key="2">
    <source>
        <dbReference type="ARBA" id="ARBA00022748"/>
    </source>
</evidence>
<organism evidence="7 8">
    <name type="scientific">Pseudomonas fulva</name>
    <dbReference type="NCBI Taxonomy" id="47880"/>
    <lineage>
        <taxon>Bacteria</taxon>
        <taxon>Pseudomonadati</taxon>
        <taxon>Pseudomonadota</taxon>
        <taxon>Gammaproteobacteria</taxon>
        <taxon>Pseudomonadales</taxon>
        <taxon>Pseudomonadaceae</taxon>
        <taxon>Pseudomonas</taxon>
    </lineage>
</organism>
<gene>
    <name evidence="7" type="ORF">RU08_00765</name>
</gene>
<dbReference type="InterPro" id="IPR000866">
    <property type="entry name" value="AhpC/TSA"/>
</dbReference>
<dbReference type="GO" id="GO:0015036">
    <property type="term" value="F:disulfide oxidoreductase activity"/>
    <property type="evidence" value="ECO:0007669"/>
    <property type="project" value="UniProtKB-ARBA"/>
</dbReference>
<dbReference type="AlphaFoldDB" id="A0A0D0L1A1"/>
<dbReference type="RefSeq" id="WP_042551881.1">
    <property type="nucleotide sequence ID" value="NZ_JXQW01000002.1"/>
</dbReference>
<sequence length="159" mass="17377">MVKRLQSVIRIMMVLVAGLALAGCGDDFGVDQHGRKVAAERLEGQWLVINYWAEWCGPCRSEIPELNALSPELEKQAVSVFGVNFDGLQGDELTRAAEALGIEFTVLAKDPAERYGLPPSDALPVTYIVDDKGKVRERLLGEQNAEGLKARLAALRQEG</sequence>
<dbReference type="Gene3D" id="3.40.30.10">
    <property type="entry name" value="Glutaredoxin"/>
    <property type="match status" value="1"/>
</dbReference>
<comment type="subcellular location">
    <subcellularLocation>
        <location evidence="1">Cell envelope</location>
    </subcellularLocation>
</comment>
<keyword evidence="2" id="KW-0201">Cytochrome c-type biogenesis</keyword>
<keyword evidence="5" id="KW-0732">Signal</keyword>
<dbReference type="InterPro" id="IPR013766">
    <property type="entry name" value="Thioredoxin_domain"/>
</dbReference>
<name>A0A0D0L1A1_9PSED</name>
<keyword evidence="3" id="KW-1015">Disulfide bond</keyword>
<dbReference type="PANTHER" id="PTHR42852:SF6">
    <property type="entry name" value="THIOL:DISULFIDE INTERCHANGE PROTEIN DSBE"/>
    <property type="match status" value="1"/>
</dbReference>
<dbReference type="CDD" id="cd02966">
    <property type="entry name" value="TlpA_like_family"/>
    <property type="match status" value="1"/>
</dbReference>
<dbReference type="PANTHER" id="PTHR42852">
    <property type="entry name" value="THIOL:DISULFIDE INTERCHANGE PROTEIN DSBE"/>
    <property type="match status" value="1"/>
</dbReference>
<dbReference type="OrthoDB" id="9796554at2"/>
<dbReference type="GO" id="GO:0030313">
    <property type="term" value="C:cell envelope"/>
    <property type="evidence" value="ECO:0007669"/>
    <property type="project" value="UniProtKB-SubCell"/>
</dbReference>
<dbReference type="Pfam" id="PF00578">
    <property type="entry name" value="AhpC-TSA"/>
    <property type="match status" value="1"/>
</dbReference>
<evidence type="ECO:0000259" key="6">
    <source>
        <dbReference type="PROSITE" id="PS51352"/>
    </source>
</evidence>
<evidence type="ECO:0000256" key="4">
    <source>
        <dbReference type="ARBA" id="ARBA00023284"/>
    </source>
</evidence>
<protein>
    <submittedName>
        <fullName evidence="7">Peroxiredoxin</fullName>
    </submittedName>
</protein>
<proteinExistence type="predicted"/>
<evidence type="ECO:0000256" key="5">
    <source>
        <dbReference type="SAM" id="SignalP"/>
    </source>
</evidence>
<feature type="signal peptide" evidence="5">
    <location>
        <begin position="1"/>
        <end position="22"/>
    </location>
</feature>
<dbReference type="PROSITE" id="PS00194">
    <property type="entry name" value="THIOREDOXIN_1"/>
    <property type="match status" value="1"/>
</dbReference>
<comment type="caution">
    <text evidence="7">The sequence shown here is derived from an EMBL/GenBank/DDBJ whole genome shotgun (WGS) entry which is preliminary data.</text>
</comment>
<reference evidence="7 8" key="1">
    <citation type="submission" date="2014-12" db="EMBL/GenBank/DDBJ databases">
        <title>16Stimator: statistical estimation of ribosomal gene copy numbers from draft genome assemblies.</title>
        <authorList>
            <person name="Perisin M.A."/>
            <person name="Vetter M."/>
            <person name="Gilbert J.A."/>
            <person name="Bergelson J."/>
        </authorList>
    </citation>
    <scope>NUCLEOTIDE SEQUENCE [LARGE SCALE GENOMIC DNA]</scope>
    <source>
        <strain evidence="7 8">MEJ086</strain>
    </source>
</reference>
<dbReference type="PROSITE" id="PS51257">
    <property type="entry name" value="PROKAR_LIPOPROTEIN"/>
    <property type="match status" value="1"/>
</dbReference>
<dbReference type="Proteomes" id="UP000032068">
    <property type="component" value="Unassembled WGS sequence"/>
</dbReference>
<dbReference type="GO" id="GO:0016209">
    <property type="term" value="F:antioxidant activity"/>
    <property type="evidence" value="ECO:0007669"/>
    <property type="project" value="InterPro"/>
</dbReference>
<evidence type="ECO:0000256" key="3">
    <source>
        <dbReference type="ARBA" id="ARBA00023157"/>
    </source>
</evidence>
<keyword evidence="4" id="KW-0676">Redox-active center</keyword>
<dbReference type="EMBL" id="JXQW01000002">
    <property type="protein sequence ID" value="KIQ06282.1"/>
    <property type="molecule type" value="Genomic_DNA"/>
</dbReference>
<dbReference type="PROSITE" id="PS51352">
    <property type="entry name" value="THIOREDOXIN_2"/>
    <property type="match status" value="1"/>
</dbReference>
<evidence type="ECO:0000313" key="7">
    <source>
        <dbReference type="EMBL" id="KIQ06282.1"/>
    </source>
</evidence>
<accession>A0A0D0L1A1</accession>
<evidence type="ECO:0000256" key="1">
    <source>
        <dbReference type="ARBA" id="ARBA00004196"/>
    </source>
</evidence>
<dbReference type="InterPro" id="IPR017937">
    <property type="entry name" value="Thioredoxin_CS"/>
</dbReference>
<feature type="domain" description="Thioredoxin" evidence="6">
    <location>
        <begin position="28"/>
        <end position="157"/>
    </location>
</feature>
<dbReference type="SUPFAM" id="SSF52833">
    <property type="entry name" value="Thioredoxin-like"/>
    <property type="match status" value="1"/>
</dbReference>
<evidence type="ECO:0000313" key="8">
    <source>
        <dbReference type="Proteomes" id="UP000032068"/>
    </source>
</evidence>
<feature type="chain" id="PRO_5002215094" evidence="5">
    <location>
        <begin position="23"/>
        <end position="159"/>
    </location>
</feature>
<dbReference type="InterPro" id="IPR050553">
    <property type="entry name" value="Thioredoxin_ResA/DsbE_sf"/>
</dbReference>
<dbReference type="InterPro" id="IPR036249">
    <property type="entry name" value="Thioredoxin-like_sf"/>
</dbReference>
<dbReference type="GO" id="GO:0017004">
    <property type="term" value="P:cytochrome complex assembly"/>
    <property type="evidence" value="ECO:0007669"/>
    <property type="project" value="UniProtKB-KW"/>
</dbReference>